<keyword evidence="4" id="KW-1185">Reference proteome</keyword>
<dbReference type="CDD" id="cd07383">
    <property type="entry name" value="MPP_Dcr2"/>
    <property type="match status" value="1"/>
</dbReference>
<protein>
    <recommendedName>
        <fullName evidence="2">Calcineurin-like phosphoesterase domain-containing protein</fullName>
    </recommendedName>
</protein>
<evidence type="ECO:0000256" key="1">
    <source>
        <dbReference type="SAM" id="SignalP"/>
    </source>
</evidence>
<dbReference type="GO" id="GO:0005737">
    <property type="term" value="C:cytoplasm"/>
    <property type="evidence" value="ECO:0007669"/>
    <property type="project" value="TreeGrafter"/>
</dbReference>
<dbReference type="AlphaFoldDB" id="A0AA41VKK0"/>
<dbReference type="FunFam" id="3.60.21.10:FF:000172">
    <property type="entry name" value="Predicted protein"/>
    <property type="match status" value="1"/>
</dbReference>
<feature type="chain" id="PRO_5041217927" description="Calcineurin-like phosphoesterase domain-containing protein" evidence="1">
    <location>
        <begin position="29"/>
        <end position="399"/>
    </location>
</feature>
<dbReference type="InterPro" id="IPR029052">
    <property type="entry name" value="Metallo-depent_PP-like"/>
</dbReference>
<reference evidence="3" key="1">
    <citation type="submission" date="2022-03" db="EMBL/GenBank/DDBJ databases">
        <title>A functionally conserved STORR gene fusion in Papaver species that diverged 16.8 million years ago.</title>
        <authorList>
            <person name="Catania T."/>
        </authorList>
    </citation>
    <scope>NUCLEOTIDE SEQUENCE</scope>
    <source>
        <strain evidence="3">S-191538</strain>
    </source>
</reference>
<evidence type="ECO:0000313" key="4">
    <source>
        <dbReference type="Proteomes" id="UP001177140"/>
    </source>
</evidence>
<dbReference type="SUPFAM" id="SSF56300">
    <property type="entry name" value="Metallo-dependent phosphatases"/>
    <property type="match status" value="1"/>
</dbReference>
<dbReference type="PANTHER" id="PTHR32440:SF11">
    <property type="entry name" value="METALLOPHOSPHOESTERASE DOMAIN-CONTAINING PROTEIN"/>
    <property type="match status" value="1"/>
</dbReference>
<proteinExistence type="predicted"/>
<dbReference type="InterPro" id="IPR004843">
    <property type="entry name" value="Calcineurin-like_PHP"/>
</dbReference>
<dbReference type="GO" id="GO:0016788">
    <property type="term" value="F:hydrolase activity, acting on ester bonds"/>
    <property type="evidence" value="ECO:0007669"/>
    <property type="project" value="TreeGrafter"/>
</dbReference>
<dbReference type="EMBL" id="JAJJMA010239793">
    <property type="protein sequence ID" value="MCL7042818.1"/>
    <property type="molecule type" value="Genomic_DNA"/>
</dbReference>
<dbReference type="Gene3D" id="3.60.21.10">
    <property type="match status" value="1"/>
</dbReference>
<name>A0AA41VKK0_PAPNU</name>
<gene>
    <name evidence="3" type="ORF">MKW94_020610</name>
</gene>
<feature type="signal peptide" evidence="1">
    <location>
        <begin position="1"/>
        <end position="28"/>
    </location>
</feature>
<evidence type="ECO:0000313" key="3">
    <source>
        <dbReference type="EMBL" id="MCL7042818.1"/>
    </source>
</evidence>
<accession>A0AA41VKK0</accession>
<dbReference type="PANTHER" id="PTHR32440">
    <property type="entry name" value="PHOSPHATASE DCR2-RELATED-RELATED"/>
    <property type="match status" value="1"/>
</dbReference>
<comment type="caution">
    <text evidence="3">The sequence shown here is derived from an EMBL/GenBank/DDBJ whole genome shotgun (WGS) entry which is preliminary data.</text>
</comment>
<feature type="domain" description="Calcineurin-like phosphoesterase" evidence="2">
    <location>
        <begin position="64"/>
        <end position="338"/>
    </location>
</feature>
<dbReference type="PIRSF" id="PIRSF030250">
    <property type="entry name" value="Ptase_At2g46880"/>
    <property type="match status" value="1"/>
</dbReference>
<dbReference type="Pfam" id="PF00149">
    <property type="entry name" value="Metallophos"/>
    <property type="match status" value="1"/>
</dbReference>
<keyword evidence="1" id="KW-0732">Signal</keyword>
<sequence length="399" mass="44975">MRKLAHSTFLSIHLLLLFHHTMIKLISGYQMSNDLTASNIHQIPEKLSPPLISSVKKSSSASTFKIALFADLHYGENAWTDWGPQQDVNSDRVMSTVLDQESPDFVIYLGDVITGNNMPVANASLYWDQALSPTRSRGIPWATIFGNHDDAHFEWPMEWFSPTGIPQVRCPKQCSSVSGTLEKACSFKGTTRLELIQNEIHENNQYSFTKNGPENLWPSVSNYVIQVSSSDQNHRPIIYLYFLDSGGGTYPEVISSAQATWFENQSYAINNDSRIPELIFWHIPSKAYKDVAPRSGIHRPCVGSINKESVATQEAEMGIMNILENKPSVKAVFVGHNHGLDWCCPHEKLWLCFARHTGYGGYGNWPRGARMIEITEKPFSIKSWIKMEDGKKHSEIVLA</sequence>
<evidence type="ECO:0000259" key="2">
    <source>
        <dbReference type="Pfam" id="PF00149"/>
    </source>
</evidence>
<dbReference type="Proteomes" id="UP001177140">
    <property type="component" value="Unassembled WGS sequence"/>
</dbReference>
<dbReference type="InterPro" id="IPR011230">
    <property type="entry name" value="PAP14/16/28/29"/>
</dbReference>
<organism evidence="3 4">
    <name type="scientific">Papaver nudicaule</name>
    <name type="common">Iceland poppy</name>
    <dbReference type="NCBI Taxonomy" id="74823"/>
    <lineage>
        <taxon>Eukaryota</taxon>
        <taxon>Viridiplantae</taxon>
        <taxon>Streptophyta</taxon>
        <taxon>Embryophyta</taxon>
        <taxon>Tracheophyta</taxon>
        <taxon>Spermatophyta</taxon>
        <taxon>Magnoliopsida</taxon>
        <taxon>Ranunculales</taxon>
        <taxon>Papaveraceae</taxon>
        <taxon>Papaveroideae</taxon>
        <taxon>Papaver</taxon>
    </lineage>
</organism>